<protein>
    <submittedName>
        <fullName evidence="2">Uncharacterized protein</fullName>
    </submittedName>
</protein>
<keyword evidence="3" id="KW-1185">Reference proteome</keyword>
<reference evidence="2 3" key="1">
    <citation type="journal article" date="2018" name="New Phytol.">
        <title>Phylogenomics of Endogonaceae and evolution of mycorrhizas within Mucoromycota.</title>
        <authorList>
            <person name="Chang Y."/>
            <person name="Desiro A."/>
            <person name="Na H."/>
            <person name="Sandor L."/>
            <person name="Lipzen A."/>
            <person name="Clum A."/>
            <person name="Barry K."/>
            <person name="Grigoriev I.V."/>
            <person name="Martin F.M."/>
            <person name="Stajich J.E."/>
            <person name="Smith M.E."/>
            <person name="Bonito G."/>
            <person name="Spatafora J.W."/>
        </authorList>
    </citation>
    <scope>NUCLEOTIDE SEQUENCE [LARGE SCALE GENOMIC DNA]</scope>
    <source>
        <strain evidence="2 3">GMNB39</strain>
    </source>
</reference>
<sequence>MNDHTIDDPLSQEPWYTYTAQDLEILSDVVDLATQTARSKASEATSFISIFRAYDAVLRARRIDPSTDTMYYRFLLRLSSIEGRTWKEKFERGIKDLGTKTPHPTIIFDSFEHSSVSTTRPSVSRQLNSNTIAPNIPGSQSTTAPSASAPLSILRTPRKRTTERVGFSFGVDNFQEPTFQSSPKKRSNSTLDDNAAPDLRLIMGPAGSEDLLNAERTIDIGHVSVVNSERGSSNTQRDHGQYVFQTPNVGNGHVARERLPYTSSSSSEDVRIYFRAWRLYTRQTRELRTHLIKQWLVAVRMHESNLIRDAICKWCEKHFRTQVRSGYCLINGCSTQKDDKQYLSFHEISTSVLFVYRRTTTY</sequence>
<gene>
    <name evidence="2" type="ORF">BC936DRAFT_138991</name>
</gene>
<evidence type="ECO:0000256" key="1">
    <source>
        <dbReference type="SAM" id="MobiDB-lite"/>
    </source>
</evidence>
<comment type="caution">
    <text evidence="2">The sequence shown here is derived from an EMBL/GenBank/DDBJ whole genome shotgun (WGS) entry which is preliminary data.</text>
</comment>
<dbReference type="Proteomes" id="UP000268093">
    <property type="component" value="Unassembled WGS sequence"/>
</dbReference>
<name>A0A433DI29_9FUNG</name>
<dbReference type="OrthoDB" id="1933281at2759"/>
<evidence type="ECO:0000313" key="3">
    <source>
        <dbReference type="Proteomes" id="UP000268093"/>
    </source>
</evidence>
<dbReference type="AlphaFoldDB" id="A0A433DI29"/>
<proteinExistence type="predicted"/>
<evidence type="ECO:0000313" key="2">
    <source>
        <dbReference type="EMBL" id="RUP50469.1"/>
    </source>
</evidence>
<feature type="compositionally biased region" description="Polar residues" evidence="1">
    <location>
        <begin position="175"/>
        <end position="192"/>
    </location>
</feature>
<feature type="region of interest" description="Disordered" evidence="1">
    <location>
        <begin position="173"/>
        <end position="196"/>
    </location>
</feature>
<dbReference type="EMBL" id="RBNI01001410">
    <property type="protein sequence ID" value="RUP50469.1"/>
    <property type="molecule type" value="Genomic_DNA"/>
</dbReference>
<accession>A0A433DI29</accession>
<organism evidence="2 3">
    <name type="scientific">Jimgerdemannia flammicorona</name>
    <dbReference type="NCBI Taxonomy" id="994334"/>
    <lineage>
        <taxon>Eukaryota</taxon>
        <taxon>Fungi</taxon>
        <taxon>Fungi incertae sedis</taxon>
        <taxon>Mucoromycota</taxon>
        <taxon>Mucoromycotina</taxon>
        <taxon>Endogonomycetes</taxon>
        <taxon>Endogonales</taxon>
        <taxon>Endogonaceae</taxon>
        <taxon>Jimgerdemannia</taxon>
    </lineage>
</organism>